<dbReference type="GO" id="GO:0015074">
    <property type="term" value="P:DNA integration"/>
    <property type="evidence" value="ECO:0007669"/>
    <property type="project" value="InterPro"/>
</dbReference>
<dbReference type="PANTHER" id="PTHR13774:SF17">
    <property type="entry name" value="PHENAZINE BIOSYNTHESIS-LIKE DOMAIN-CONTAINING PROTEIN"/>
    <property type="match status" value="1"/>
</dbReference>
<dbReference type="InterPro" id="IPR001584">
    <property type="entry name" value="Integrase_cat-core"/>
</dbReference>
<dbReference type="NCBIfam" id="TIGR00654">
    <property type="entry name" value="PhzF_family"/>
    <property type="match status" value="1"/>
</dbReference>
<dbReference type="GO" id="GO:0016853">
    <property type="term" value="F:isomerase activity"/>
    <property type="evidence" value="ECO:0007669"/>
    <property type="project" value="UniProtKB-KW"/>
</dbReference>
<dbReference type="SUPFAM" id="SSF54506">
    <property type="entry name" value="Diaminopimelate epimerase-like"/>
    <property type="match status" value="1"/>
</dbReference>
<dbReference type="GO" id="GO:0003676">
    <property type="term" value="F:nucleic acid binding"/>
    <property type="evidence" value="ECO:0007669"/>
    <property type="project" value="InterPro"/>
</dbReference>
<evidence type="ECO:0000256" key="3">
    <source>
        <dbReference type="SAM" id="MobiDB-lite"/>
    </source>
</evidence>
<dbReference type="InterPro" id="IPR041588">
    <property type="entry name" value="Integrase_H2C2"/>
</dbReference>
<dbReference type="Pfam" id="PF02567">
    <property type="entry name" value="PhzC-PhzF"/>
    <property type="match status" value="1"/>
</dbReference>
<evidence type="ECO:0000313" key="6">
    <source>
        <dbReference type="Proteomes" id="UP001497382"/>
    </source>
</evidence>
<organism evidence="5 6">
    <name type="scientific">Larinioides sclopetarius</name>
    <dbReference type="NCBI Taxonomy" id="280406"/>
    <lineage>
        <taxon>Eukaryota</taxon>
        <taxon>Metazoa</taxon>
        <taxon>Ecdysozoa</taxon>
        <taxon>Arthropoda</taxon>
        <taxon>Chelicerata</taxon>
        <taxon>Arachnida</taxon>
        <taxon>Araneae</taxon>
        <taxon>Araneomorphae</taxon>
        <taxon>Entelegynae</taxon>
        <taxon>Araneoidea</taxon>
        <taxon>Araneidae</taxon>
        <taxon>Larinioides</taxon>
    </lineage>
</organism>
<dbReference type="AlphaFoldDB" id="A0AAV2BFY9"/>
<reference evidence="5 6" key="1">
    <citation type="submission" date="2024-04" db="EMBL/GenBank/DDBJ databases">
        <authorList>
            <person name="Rising A."/>
            <person name="Reimegard J."/>
            <person name="Sonavane S."/>
            <person name="Akerstrom W."/>
            <person name="Nylinder S."/>
            <person name="Hedman E."/>
            <person name="Kallberg Y."/>
        </authorList>
    </citation>
    <scope>NUCLEOTIDE SEQUENCE [LARGE SCALE GENOMIC DNA]</scope>
</reference>
<keyword evidence="6" id="KW-1185">Reference proteome</keyword>
<dbReference type="SUPFAM" id="SSF53098">
    <property type="entry name" value="Ribonuclease H-like"/>
    <property type="match status" value="1"/>
</dbReference>
<evidence type="ECO:0000259" key="4">
    <source>
        <dbReference type="PROSITE" id="PS50994"/>
    </source>
</evidence>
<comment type="caution">
    <text evidence="5">The sequence shown here is derived from an EMBL/GenBank/DDBJ whole genome shotgun (WGS) entry which is preliminary data.</text>
</comment>
<evidence type="ECO:0000313" key="5">
    <source>
        <dbReference type="EMBL" id="CAL1295121.1"/>
    </source>
</evidence>
<dbReference type="EMBL" id="CAXIEN010000363">
    <property type="protein sequence ID" value="CAL1295121.1"/>
    <property type="molecule type" value="Genomic_DNA"/>
</dbReference>
<accession>A0AAV2BFY9</accession>
<protein>
    <recommendedName>
        <fullName evidence="4">Integrase catalytic domain-containing protein</fullName>
    </recommendedName>
</protein>
<dbReference type="Proteomes" id="UP001497382">
    <property type="component" value="Unassembled WGS sequence"/>
</dbReference>
<name>A0AAV2BFY9_9ARAC</name>
<dbReference type="Pfam" id="PF17921">
    <property type="entry name" value="Integrase_H2C2"/>
    <property type="match status" value="1"/>
</dbReference>
<dbReference type="InterPro" id="IPR036397">
    <property type="entry name" value="RNaseH_sf"/>
</dbReference>
<dbReference type="InterPro" id="IPR012337">
    <property type="entry name" value="RNaseH-like_sf"/>
</dbReference>
<dbReference type="Pfam" id="PF00665">
    <property type="entry name" value="rve"/>
    <property type="match status" value="1"/>
</dbReference>
<gene>
    <name evidence="5" type="ORF">LARSCL_LOCUS19101</name>
</gene>
<dbReference type="Gene3D" id="3.30.420.10">
    <property type="entry name" value="Ribonuclease H-like superfamily/Ribonuclease H"/>
    <property type="match status" value="1"/>
</dbReference>
<dbReference type="Gene3D" id="1.10.340.70">
    <property type="match status" value="1"/>
</dbReference>
<dbReference type="PROSITE" id="PS50994">
    <property type="entry name" value="INTEGRASE"/>
    <property type="match status" value="1"/>
</dbReference>
<proteinExistence type="inferred from homology"/>
<dbReference type="Gene3D" id="3.10.310.10">
    <property type="entry name" value="Diaminopimelate Epimerase, Chain A, domain 1"/>
    <property type="match status" value="2"/>
</dbReference>
<feature type="region of interest" description="Disordered" evidence="3">
    <location>
        <begin position="101"/>
        <end position="126"/>
    </location>
</feature>
<dbReference type="GO" id="GO:0005737">
    <property type="term" value="C:cytoplasm"/>
    <property type="evidence" value="ECO:0007669"/>
    <property type="project" value="TreeGrafter"/>
</dbReference>
<dbReference type="PANTHER" id="PTHR13774">
    <property type="entry name" value="PHENAZINE BIOSYNTHESIS PROTEIN"/>
    <property type="match status" value="1"/>
</dbReference>
<sequence length="698" mass="78058">MPILRDTGTTIDIVCRNKIKPEMLTGESIWVQQPFDESPICLPLAEVELEGEFGHVITKAAVVWSQIDKGRCLLGNRMAALLKKDDRVLHQVNAIQTRAQKRIADQEKASNDIQTSNPEKEDAEEVTTADLMETEDGDLSFPAKETDSKGFSLVKIDTKTLVRKQKECATLKDLFEKVGRTDPNETLEGYNMLPNVLLVKQQTDKMGEQRQLLIIPEEYCENIKALCHEGTSGHLGVTKTKDAFAKYFYWPQCYKDLEEYVKTCDKCQRVGKANEKKKAPMKLVPIIPEVFSKINVDACGPLPTTPKGKKYLITAMCLASKYPDAVPVEDITSASVVDALMQIFSRLGFPKIIQIDQGRSFISELTQEFLQKFGVKVIHSSIYHPQSNPVERFHRTIKRILRVLCLEAGSDWEQAIYPALFSLRTVVHESTGFSPAELDAGNDLKQKIAAEINLSETAFLKPVNETDSFQSGKRFSLSWFTPSSEVCLCGHATLATAAVLFKECDNESQVLEFETLSGVLKAERVQNDRIQLNLPAYESNPVNEEYKKLVKVFSKTLPIEESVISVSKNVLIRLSDTVTRKEFEAIKTNDAELLSAASGIIGVILTVKASGEQCVDEEGNSYDFLSRYFAPWYGVSEDPVCGSAHSVLAPYWAKSLKKEAFYVRQCSRRGGELHIELLKDRILLSGKAVVVVRGQISF</sequence>
<dbReference type="FunFam" id="1.10.340.70:FF:000001">
    <property type="entry name" value="Retrovirus-related Pol polyprotein from transposon gypsy-like Protein"/>
    <property type="match status" value="1"/>
</dbReference>
<evidence type="ECO:0000256" key="2">
    <source>
        <dbReference type="ARBA" id="ARBA00023235"/>
    </source>
</evidence>
<evidence type="ECO:0000256" key="1">
    <source>
        <dbReference type="ARBA" id="ARBA00008270"/>
    </source>
</evidence>
<feature type="domain" description="Integrase catalytic" evidence="4">
    <location>
        <begin position="284"/>
        <end position="443"/>
    </location>
</feature>
<comment type="similarity">
    <text evidence="1">Belongs to the PhzF family.</text>
</comment>
<keyword evidence="2" id="KW-0413">Isomerase</keyword>
<dbReference type="InterPro" id="IPR003719">
    <property type="entry name" value="Phenazine_PhzF-like"/>
</dbReference>